<accession>A0A9X2FH29</accession>
<comment type="subunit">
    <text evidence="10">Homodimer.</text>
</comment>
<evidence type="ECO:0000256" key="3">
    <source>
        <dbReference type="ARBA" id="ARBA00004947"/>
    </source>
</evidence>
<dbReference type="InterPro" id="IPR001509">
    <property type="entry name" value="Epimerase_deHydtase"/>
</dbReference>
<evidence type="ECO:0000256" key="7">
    <source>
        <dbReference type="ARBA" id="ARBA00023027"/>
    </source>
</evidence>
<proteinExistence type="inferred from homology"/>
<dbReference type="GO" id="GO:0003978">
    <property type="term" value="F:UDP-glucose 4-epimerase activity"/>
    <property type="evidence" value="ECO:0007669"/>
    <property type="project" value="UniProtKB-UniRule"/>
</dbReference>
<dbReference type="Gene3D" id="3.40.50.720">
    <property type="entry name" value="NAD(P)-binding Rossmann-like Domain"/>
    <property type="match status" value="1"/>
</dbReference>
<evidence type="ECO:0000256" key="10">
    <source>
        <dbReference type="RuleBase" id="RU366046"/>
    </source>
</evidence>
<dbReference type="Gene3D" id="3.90.25.10">
    <property type="entry name" value="UDP-galactose 4-epimerase, domain 1"/>
    <property type="match status" value="1"/>
</dbReference>
<keyword evidence="8 10" id="KW-0413">Isomerase</keyword>
<evidence type="ECO:0000313" key="13">
    <source>
        <dbReference type="Proteomes" id="UP001155241"/>
    </source>
</evidence>
<organism evidence="12 13">
    <name type="scientific">Aeoliella straminimaris</name>
    <dbReference type="NCBI Taxonomy" id="2954799"/>
    <lineage>
        <taxon>Bacteria</taxon>
        <taxon>Pseudomonadati</taxon>
        <taxon>Planctomycetota</taxon>
        <taxon>Planctomycetia</taxon>
        <taxon>Pirellulales</taxon>
        <taxon>Lacipirellulaceae</taxon>
        <taxon>Aeoliella</taxon>
    </lineage>
</organism>
<dbReference type="PANTHER" id="PTHR43725:SF53">
    <property type="entry name" value="UDP-ARABINOSE 4-EPIMERASE 1"/>
    <property type="match status" value="1"/>
</dbReference>
<dbReference type="Pfam" id="PF01370">
    <property type="entry name" value="Epimerase"/>
    <property type="match status" value="1"/>
</dbReference>
<dbReference type="CDD" id="cd05247">
    <property type="entry name" value="UDP_G4E_1_SDR_e"/>
    <property type="match status" value="1"/>
</dbReference>
<evidence type="ECO:0000256" key="6">
    <source>
        <dbReference type="ARBA" id="ARBA00018569"/>
    </source>
</evidence>
<evidence type="ECO:0000256" key="2">
    <source>
        <dbReference type="ARBA" id="ARBA00001911"/>
    </source>
</evidence>
<comment type="pathway">
    <text evidence="3 10">Carbohydrate metabolism; galactose metabolism.</text>
</comment>
<feature type="domain" description="NAD-dependent epimerase/dehydratase" evidence="11">
    <location>
        <begin position="3"/>
        <end position="243"/>
    </location>
</feature>
<dbReference type="InterPro" id="IPR036291">
    <property type="entry name" value="NAD(P)-bd_dom_sf"/>
</dbReference>
<dbReference type="InterPro" id="IPR005886">
    <property type="entry name" value="UDP_G4E"/>
</dbReference>
<comment type="catalytic activity">
    <reaction evidence="1 10">
        <text>UDP-alpha-D-glucose = UDP-alpha-D-galactose</text>
        <dbReference type="Rhea" id="RHEA:22168"/>
        <dbReference type="ChEBI" id="CHEBI:58885"/>
        <dbReference type="ChEBI" id="CHEBI:66914"/>
        <dbReference type="EC" id="5.1.3.2"/>
    </reaction>
</comment>
<evidence type="ECO:0000256" key="5">
    <source>
        <dbReference type="ARBA" id="ARBA00013189"/>
    </source>
</evidence>
<evidence type="ECO:0000256" key="8">
    <source>
        <dbReference type="ARBA" id="ARBA00023235"/>
    </source>
</evidence>
<name>A0A9X2FH29_9BACT</name>
<dbReference type="AlphaFoldDB" id="A0A9X2FH29"/>
<evidence type="ECO:0000256" key="1">
    <source>
        <dbReference type="ARBA" id="ARBA00000083"/>
    </source>
</evidence>
<comment type="caution">
    <text evidence="12">The sequence shown here is derived from an EMBL/GenBank/DDBJ whole genome shotgun (WGS) entry which is preliminary data.</text>
</comment>
<reference evidence="12" key="1">
    <citation type="submission" date="2022-06" db="EMBL/GenBank/DDBJ databases">
        <title>Aeoliella straminimaris, a novel planctomycete from sediments.</title>
        <authorList>
            <person name="Vitorino I.R."/>
            <person name="Lage O.M."/>
        </authorList>
    </citation>
    <scope>NUCLEOTIDE SEQUENCE</scope>
    <source>
        <strain evidence="12">ICT_H6.2</strain>
    </source>
</reference>
<evidence type="ECO:0000256" key="4">
    <source>
        <dbReference type="ARBA" id="ARBA00007637"/>
    </source>
</evidence>
<keyword evidence="13" id="KW-1185">Reference proteome</keyword>
<dbReference type="EMBL" id="JAMXLR010000056">
    <property type="protein sequence ID" value="MCO6045561.1"/>
    <property type="molecule type" value="Genomic_DNA"/>
</dbReference>
<dbReference type="EC" id="5.1.3.2" evidence="5 10"/>
<keyword evidence="7 10" id="KW-0520">NAD</keyword>
<comment type="cofactor">
    <cofactor evidence="2 10">
        <name>NAD(+)</name>
        <dbReference type="ChEBI" id="CHEBI:57540"/>
    </cofactor>
</comment>
<dbReference type="Proteomes" id="UP001155241">
    <property type="component" value="Unassembled WGS sequence"/>
</dbReference>
<dbReference type="PANTHER" id="PTHR43725">
    <property type="entry name" value="UDP-GLUCOSE 4-EPIMERASE"/>
    <property type="match status" value="1"/>
</dbReference>
<protein>
    <recommendedName>
        <fullName evidence="6 10">UDP-glucose 4-epimerase</fullName>
        <ecNumber evidence="5 10">5.1.3.2</ecNumber>
    </recommendedName>
</protein>
<dbReference type="RefSeq" id="WP_252853677.1">
    <property type="nucleotide sequence ID" value="NZ_JAMXLR010000056.1"/>
</dbReference>
<gene>
    <name evidence="12" type="primary">galE</name>
    <name evidence="12" type="ORF">NG895_16740</name>
</gene>
<dbReference type="GO" id="GO:0033499">
    <property type="term" value="P:galactose catabolic process via UDP-galactose, Leloir pathway"/>
    <property type="evidence" value="ECO:0007669"/>
    <property type="project" value="TreeGrafter"/>
</dbReference>
<evidence type="ECO:0000313" key="12">
    <source>
        <dbReference type="EMBL" id="MCO6045561.1"/>
    </source>
</evidence>
<evidence type="ECO:0000256" key="9">
    <source>
        <dbReference type="ARBA" id="ARBA00023277"/>
    </source>
</evidence>
<sequence length="327" mass="35554">MKVLVVGGAGYIGSHAVRALEDAGHEAWVLDNLYQGHRAAVPADRLIEGDLLNPADLAAALDKTGAEAVMHFAALALVGESVTNPAKYYLNNVVGTINLLEAMRERGIWRFVFSSTCATYGVPDKVPIDESEKQLPINPYGDTKLAIEKALDAYCTAYNMGAVALRYFNAAGSHHSGEIGEDHDPESHLIPIVLQVALGQREHVTIFGDDYPTPDGTCIRDYIHVEDLCSAHVAALERLKQGELMKLNLGTGNGFSVKQVIDACRKITGHEIPAMMGERRPGDPAELVANASKALEVLDWKAKYTTVDEVVESAWKWHKDHPNGYGD</sequence>
<dbReference type="SUPFAM" id="SSF51735">
    <property type="entry name" value="NAD(P)-binding Rossmann-fold domains"/>
    <property type="match status" value="1"/>
</dbReference>
<evidence type="ECO:0000259" key="11">
    <source>
        <dbReference type="Pfam" id="PF01370"/>
    </source>
</evidence>
<comment type="similarity">
    <text evidence="4 10">Belongs to the NAD(P)-dependent epimerase/dehydratase family.</text>
</comment>
<keyword evidence="9 10" id="KW-0119">Carbohydrate metabolism</keyword>
<dbReference type="NCBIfam" id="TIGR01179">
    <property type="entry name" value="galE"/>
    <property type="match status" value="1"/>
</dbReference>